<dbReference type="InterPro" id="IPR036259">
    <property type="entry name" value="MFS_trans_sf"/>
</dbReference>
<evidence type="ECO:0000256" key="7">
    <source>
        <dbReference type="SAM" id="Phobius"/>
    </source>
</evidence>
<evidence type="ECO:0000256" key="4">
    <source>
        <dbReference type="ARBA" id="ARBA00022692"/>
    </source>
</evidence>
<feature type="transmembrane region" description="Helical" evidence="7">
    <location>
        <begin position="379"/>
        <end position="398"/>
    </location>
</feature>
<evidence type="ECO:0000256" key="3">
    <source>
        <dbReference type="ARBA" id="ARBA00022475"/>
    </source>
</evidence>
<feature type="transmembrane region" description="Helical" evidence="7">
    <location>
        <begin position="266"/>
        <end position="286"/>
    </location>
</feature>
<keyword evidence="9" id="KW-1185">Reference proteome</keyword>
<dbReference type="Gene3D" id="1.20.1250.20">
    <property type="entry name" value="MFS general substrate transporter like domains"/>
    <property type="match status" value="1"/>
</dbReference>
<dbReference type="Pfam" id="PF07690">
    <property type="entry name" value="MFS_1"/>
    <property type="match status" value="1"/>
</dbReference>
<dbReference type="InterPro" id="IPR011701">
    <property type="entry name" value="MFS"/>
</dbReference>
<feature type="transmembrane region" description="Helical" evidence="7">
    <location>
        <begin position="293"/>
        <end position="310"/>
    </location>
</feature>
<reference evidence="8 9" key="1">
    <citation type="submission" date="2023-08" db="EMBL/GenBank/DDBJ databases">
        <authorList>
            <person name="Roldan D.M."/>
            <person name="Menes R.J."/>
        </authorList>
    </citation>
    <scope>NUCLEOTIDE SEQUENCE [LARGE SCALE GENOMIC DNA]</scope>
    <source>
        <strain evidence="8 9">CCM 2812</strain>
    </source>
</reference>
<feature type="transmembrane region" description="Helical" evidence="7">
    <location>
        <begin position="42"/>
        <end position="62"/>
    </location>
</feature>
<dbReference type="RefSeq" id="WP_305751422.1">
    <property type="nucleotide sequence ID" value="NZ_JAUZEE010000017.1"/>
</dbReference>
<organism evidence="8 9">
    <name type="scientific">Leptothrix discophora</name>
    <dbReference type="NCBI Taxonomy" id="89"/>
    <lineage>
        <taxon>Bacteria</taxon>
        <taxon>Pseudomonadati</taxon>
        <taxon>Pseudomonadota</taxon>
        <taxon>Betaproteobacteria</taxon>
        <taxon>Burkholderiales</taxon>
        <taxon>Sphaerotilaceae</taxon>
        <taxon>Leptothrix</taxon>
    </lineage>
</organism>
<evidence type="ECO:0000256" key="5">
    <source>
        <dbReference type="ARBA" id="ARBA00022989"/>
    </source>
</evidence>
<keyword evidence="6 7" id="KW-0472">Membrane</keyword>
<keyword evidence="5 7" id="KW-1133">Transmembrane helix</keyword>
<proteinExistence type="predicted"/>
<feature type="transmembrane region" description="Helical" evidence="7">
    <location>
        <begin position="128"/>
        <end position="153"/>
    </location>
</feature>
<keyword evidence="2" id="KW-0813">Transport</keyword>
<evidence type="ECO:0000313" key="8">
    <source>
        <dbReference type="EMBL" id="MDP4302882.1"/>
    </source>
</evidence>
<dbReference type="EMBL" id="JAUZEE010000017">
    <property type="protein sequence ID" value="MDP4302882.1"/>
    <property type="molecule type" value="Genomic_DNA"/>
</dbReference>
<feature type="transmembrane region" description="Helical" evidence="7">
    <location>
        <begin position="316"/>
        <end position="337"/>
    </location>
</feature>
<keyword evidence="4 7" id="KW-0812">Transmembrane</keyword>
<dbReference type="SUPFAM" id="SSF103473">
    <property type="entry name" value="MFS general substrate transporter"/>
    <property type="match status" value="1"/>
</dbReference>
<dbReference type="NCBIfam" id="NF008397">
    <property type="entry name" value="PRK11195.1"/>
    <property type="match status" value="1"/>
</dbReference>
<feature type="transmembrane region" description="Helical" evidence="7">
    <location>
        <begin position="174"/>
        <end position="193"/>
    </location>
</feature>
<name>A0ABT9G978_LEPDI</name>
<evidence type="ECO:0000256" key="6">
    <source>
        <dbReference type="ARBA" id="ARBA00023136"/>
    </source>
</evidence>
<dbReference type="PANTHER" id="PTHR43266:SF2">
    <property type="entry name" value="MAJOR FACILITATOR SUPERFAMILY (MFS) PROFILE DOMAIN-CONTAINING PROTEIN"/>
    <property type="match status" value="1"/>
</dbReference>
<evidence type="ECO:0000313" key="9">
    <source>
        <dbReference type="Proteomes" id="UP001235760"/>
    </source>
</evidence>
<gene>
    <name evidence="8" type="primary">lplT</name>
    <name evidence="8" type="ORF">Q8X39_19775</name>
</gene>
<keyword evidence="3" id="KW-1003">Cell membrane</keyword>
<dbReference type="PANTHER" id="PTHR43266">
    <property type="entry name" value="MACROLIDE-EFFLUX PROTEIN"/>
    <property type="match status" value="1"/>
</dbReference>
<accession>A0ABT9G978</accession>
<protein>
    <submittedName>
        <fullName evidence="8">Lysophospholipid transporter LplT</fullName>
    </submittedName>
</protein>
<comment type="caution">
    <text evidence="8">The sequence shown here is derived from an EMBL/GenBank/DDBJ whole genome shotgun (WGS) entry which is preliminary data.</text>
</comment>
<feature type="transmembrane region" description="Helical" evidence="7">
    <location>
        <begin position="83"/>
        <end position="108"/>
    </location>
</feature>
<evidence type="ECO:0000256" key="2">
    <source>
        <dbReference type="ARBA" id="ARBA00022448"/>
    </source>
</evidence>
<dbReference type="Proteomes" id="UP001235760">
    <property type="component" value="Unassembled WGS sequence"/>
</dbReference>
<evidence type="ECO:0000256" key="1">
    <source>
        <dbReference type="ARBA" id="ARBA00004651"/>
    </source>
</evidence>
<comment type="subcellular location">
    <subcellularLocation>
        <location evidence="1">Cell membrane</location>
        <topology evidence="1">Multi-pass membrane protein</topology>
    </subcellularLocation>
</comment>
<sequence>MKKGFYTIMSAQFFSSLADNALFVAAVELLRTSGAGEWQRAALVPMFALFYVVLAPFVGAFADAVPKGKVMFVSNSIKVVGCLLMLFGTHPLLAYAVVGLGAAAYSPAKYGILTELLPPSQLVKANGWIEGLTIGSIILGVLLGGQLVGPHIAPWLTSIDMPFVETGIDSPAESAIASLVSLYVIAALFNLYIPRTDATLQPFPAQPMALVRDFSDCNAKLWNDKLGQISLATTTLFWGVSGNLRYIVLAWAAAALGYSTTQASSLVGVVAVGTAVGAVVASMAMTLDQATRVIALGIAMGLLVVGMNVIDNVWVAAPFLILLGGLGGFLVVPMNALLQHRGHNLMGAGRSIAVQNFNEQACILALGAFYTGMTRGGMSAFGAITIFGLLVAGTMWLIGRWHQRNLREHPDELARLLSMARSDGH</sequence>